<dbReference type="AlphaFoldDB" id="A0A2S5BI67"/>
<dbReference type="EMBL" id="PJQD01000005">
    <property type="protein sequence ID" value="POY76462.1"/>
    <property type="molecule type" value="Genomic_DNA"/>
</dbReference>
<sequence>MPNRLNPLPLSSTLHFPPVRGSDGAIEVPPHLPDHPPFPVSTRRHVLLDGESVPIPFVRHVLTSIAQPMLESVHGPPVFTVDSDADDADPASTRLVVVSNPLPFPNCVLVVSFDDRPDDEFETPAHGLIWATSGSSLFEPLFDLDEPAGSPSDEHEPHSSETLLTLPAFYLHVPFQHAWTQIHDFMYTRSPADLLDTLSIHIPTPTQHARTIPSGAATPSSDQGDLLDQLEGLRQIYLTAVCLQLPDDVLVE</sequence>
<proteinExistence type="predicted"/>
<comment type="caution">
    <text evidence="1">The sequence shown here is derived from an EMBL/GenBank/DDBJ whole genome shotgun (WGS) entry which is preliminary data.</text>
</comment>
<keyword evidence="2" id="KW-1185">Reference proteome</keyword>
<protein>
    <submittedName>
        <fullName evidence="1">Uncharacterized protein</fullName>
    </submittedName>
</protein>
<name>A0A2S5BI67_9BASI</name>
<dbReference type="Proteomes" id="UP000237144">
    <property type="component" value="Unassembled WGS sequence"/>
</dbReference>
<evidence type="ECO:0000313" key="2">
    <source>
        <dbReference type="Proteomes" id="UP000237144"/>
    </source>
</evidence>
<reference evidence="1 2" key="1">
    <citation type="journal article" date="2018" name="Front. Microbiol.">
        <title>Prospects for Fungal Bioremediation of Acidic Radioactive Waste Sites: Characterization and Genome Sequence of Rhodotorula taiwanensis MD1149.</title>
        <authorList>
            <person name="Tkavc R."/>
            <person name="Matrosova V.Y."/>
            <person name="Grichenko O.E."/>
            <person name="Gostincar C."/>
            <person name="Volpe R.P."/>
            <person name="Klimenkova P."/>
            <person name="Gaidamakova E.K."/>
            <person name="Zhou C.E."/>
            <person name="Stewart B.J."/>
            <person name="Lyman M.G."/>
            <person name="Malfatti S.A."/>
            <person name="Rubinfeld B."/>
            <person name="Courtot M."/>
            <person name="Singh J."/>
            <person name="Dalgard C.L."/>
            <person name="Hamilton T."/>
            <person name="Frey K.G."/>
            <person name="Gunde-Cimerman N."/>
            <person name="Dugan L."/>
            <person name="Daly M.J."/>
        </authorList>
    </citation>
    <scope>NUCLEOTIDE SEQUENCE [LARGE SCALE GENOMIC DNA]</scope>
    <source>
        <strain evidence="1 2">MD1149</strain>
    </source>
</reference>
<accession>A0A2S5BI67</accession>
<organism evidence="1 2">
    <name type="scientific">Rhodotorula taiwanensis</name>
    <dbReference type="NCBI Taxonomy" id="741276"/>
    <lineage>
        <taxon>Eukaryota</taxon>
        <taxon>Fungi</taxon>
        <taxon>Dikarya</taxon>
        <taxon>Basidiomycota</taxon>
        <taxon>Pucciniomycotina</taxon>
        <taxon>Microbotryomycetes</taxon>
        <taxon>Sporidiobolales</taxon>
        <taxon>Sporidiobolaceae</taxon>
        <taxon>Rhodotorula</taxon>
    </lineage>
</organism>
<gene>
    <name evidence="1" type="ORF">BMF94_0663</name>
</gene>
<evidence type="ECO:0000313" key="1">
    <source>
        <dbReference type="EMBL" id="POY76462.1"/>
    </source>
</evidence>